<gene>
    <name evidence="1" type="ORF">MNBD_CHLOROFLEXI01-3143</name>
</gene>
<sequence>MVKAEVEVLQGGRVQRMVLLAGERPFLYTQIIQKWQNDRAFRTFFIGLLADAPFDAYFWETPPVTRESLQRPFEFVLVDAPQLAQVQAEPRAFASYFSADPVVDFGNLGGDAHLVVPCPQTAVTAYPHLATFSRLAPIEQQHHFWQRVGTAVSNHVGERPLWVSTSGLGVYWLHVRLDSRPKYVTYRPYREWR</sequence>
<name>A0A3B0VAL2_9ZZZZ</name>
<proteinExistence type="predicted"/>
<protein>
    <submittedName>
        <fullName evidence="1">Uncharacterized protein</fullName>
    </submittedName>
</protein>
<organism evidence="1">
    <name type="scientific">hydrothermal vent metagenome</name>
    <dbReference type="NCBI Taxonomy" id="652676"/>
    <lineage>
        <taxon>unclassified sequences</taxon>
        <taxon>metagenomes</taxon>
        <taxon>ecological metagenomes</taxon>
    </lineage>
</organism>
<evidence type="ECO:0000313" key="1">
    <source>
        <dbReference type="EMBL" id="VAW37750.1"/>
    </source>
</evidence>
<dbReference type="AlphaFoldDB" id="A0A3B0VAL2"/>
<dbReference type="InterPro" id="IPR054220">
    <property type="entry name" value="DUF6940"/>
</dbReference>
<reference evidence="1" key="1">
    <citation type="submission" date="2018-06" db="EMBL/GenBank/DDBJ databases">
        <authorList>
            <person name="Zhirakovskaya E."/>
        </authorList>
    </citation>
    <scope>NUCLEOTIDE SEQUENCE</scope>
</reference>
<dbReference type="Pfam" id="PF22086">
    <property type="entry name" value="DUF6940"/>
    <property type="match status" value="1"/>
</dbReference>
<dbReference type="EMBL" id="UOEU01000677">
    <property type="protein sequence ID" value="VAW37750.1"/>
    <property type="molecule type" value="Genomic_DNA"/>
</dbReference>
<accession>A0A3B0VAL2</accession>